<keyword evidence="2" id="KW-1185">Reference proteome</keyword>
<dbReference type="AlphaFoldDB" id="A0AAV9UYN5"/>
<gene>
    <name evidence="1" type="ORF">TWF730_009252</name>
</gene>
<sequence length="419" mass="48071">MTEQHIHNFSRIADIAVELMIETSQHLFLVSCANLRQASPVWMVSLDPNTKFAPLPVISIKGREYRKTVIENFSPTTLVYFFNIIHYRPSHIPSNIQFKFLREIALLADEYDCSAALSPWTEIWISHHLKIHKERLQAKEYRVSRMGTLPWVSVDWLFIGKTFANIDGCSDAVRDVSKQMIAQTSVGNLVNCQWASGVNRELKVCWWREQVGQPPEAEVNLPNIYPGVSRYAKSVDTDLIPQPILDFILAERERAMHQILGPFHEFVRGMVDFSLYNSSGIGTKPSLDVDDRCQIPECFSIALGSLMVSLRDKKLEWLLKEKLELPPVSLKDLIYSLWSIRMRTLKTETIERKHSDDWSLLVHLRSKLLRSPSFLNNQQHARIPLGRFPCSLATKLTRLQDAAWAILQQIEGYEIGDGS</sequence>
<comment type="caution">
    <text evidence="1">The sequence shown here is derived from an EMBL/GenBank/DDBJ whole genome shotgun (WGS) entry which is preliminary data.</text>
</comment>
<dbReference type="EMBL" id="JAVHNS010000006">
    <property type="protein sequence ID" value="KAK6352425.1"/>
    <property type="molecule type" value="Genomic_DNA"/>
</dbReference>
<proteinExistence type="predicted"/>
<accession>A0AAV9UYN5</accession>
<evidence type="ECO:0000313" key="2">
    <source>
        <dbReference type="Proteomes" id="UP001373714"/>
    </source>
</evidence>
<organism evidence="1 2">
    <name type="scientific">Orbilia blumenaviensis</name>
    <dbReference type="NCBI Taxonomy" id="1796055"/>
    <lineage>
        <taxon>Eukaryota</taxon>
        <taxon>Fungi</taxon>
        <taxon>Dikarya</taxon>
        <taxon>Ascomycota</taxon>
        <taxon>Pezizomycotina</taxon>
        <taxon>Orbiliomycetes</taxon>
        <taxon>Orbiliales</taxon>
        <taxon>Orbiliaceae</taxon>
        <taxon>Orbilia</taxon>
    </lineage>
</organism>
<reference evidence="1 2" key="1">
    <citation type="submission" date="2019-10" db="EMBL/GenBank/DDBJ databases">
        <authorList>
            <person name="Palmer J.M."/>
        </authorList>
    </citation>
    <scope>NUCLEOTIDE SEQUENCE [LARGE SCALE GENOMIC DNA]</scope>
    <source>
        <strain evidence="1 2">TWF730</strain>
    </source>
</reference>
<name>A0AAV9UYN5_9PEZI</name>
<evidence type="ECO:0000313" key="1">
    <source>
        <dbReference type="EMBL" id="KAK6352425.1"/>
    </source>
</evidence>
<protein>
    <submittedName>
        <fullName evidence="1">Uncharacterized protein</fullName>
    </submittedName>
</protein>
<dbReference type="Proteomes" id="UP001373714">
    <property type="component" value="Unassembled WGS sequence"/>
</dbReference>